<dbReference type="Gene3D" id="2.60.120.260">
    <property type="entry name" value="Galactose-binding domain-like"/>
    <property type="match status" value="1"/>
</dbReference>
<dbReference type="Pfam" id="PF10102">
    <property type="entry name" value="DUF2341"/>
    <property type="match status" value="3"/>
</dbReference>
<evidence type="ECO:0000313" key="3">
    <source>
        <dbReference type="Proteomes" id="UP001156237"/>
    </source>
</evidence>
<dbReference type="InterPro" id="IPR018765">
    <property type="entry name" value="DUF2341"/>
</dbReference>
<dbReference type="EMBL" id="OP880253">
    <property type="protein sequence ID" value="WAE39617.1"/>
    <property type="molecule type" value="Genomic_DNA"/>
</dbReference>
<organism evidence="2 3">
    <name type="scientific">Methanophagales virus GBV302</name>
    <dbReference type="NCBI Taxonomy" id="2999281"/>
    <lineage>
        <taxon>Viruses</taxon>
        <taxon>Duplodnaviria</taxon>
        <taxon>Heunggongvirae</taxon>
        <taxon>Uroviricota</taxon>
        <taxon>Caudoviricetes</taxon>
        <taxon>Nakonvirales</taxon>
        <taxon>Ekchuahviridae</taxon>
        <taxon>Kukulkanvirus</taxon>
        <taxon>Kukulkanvirus mexicoense</taxon>
    </lineage>
</organism>
<reference evidence="2 3" key="1">
    <citation type="submission" date="2022-10" db="EMBL/GenBank/DDBJ databases">
        <title>Evolutionary Diversification of Methanotrophic Ca. Methanophagales (ANME-1) and Their Expansive Virome.</title>
        <authorList>
            <person name="Laso-Perez R."/>
            <person name="Wu F."/>
            <person name="Cremiere A."/>
            <person name="Speth D.R."/>
            <person name="Magyar J.S."/>
            <person name="Krupovic M."/>
            <person name="Orphan V.J."/>
        </authorList>
    </citation>
    <scope>NUCLEOTIDE SEQUENCE [LARGE SCALE GENOMIC DNA]</scope>
</reference>
<evidence type="ECO:0000313" key="2">
    <source>
        <dbReference type="EMBL" id="WAE39617.1"/>
    </source>
</evidence>
<dbReference type="Proteomes" id="UP001156237">
    <property type="component" value="Segment"/>
</dbReference>
<feature type="domain" description="DUF2341" evidence="1">
    <location>
        <begin position="45"/>
        <end position="123"/>
    </location>
</feature>
<evidence type="ECO:0000259" key="1">
    <source>
        <dbReference type="Pfam" id="PF10102"/>
    </source>
</evidence>
<sequence>MAWLDPWGIRQKVKVTNNSGRYLYNYQILIELTSSNFDFENCKSDGSDIRFTESDGVTELPYWIEKWDSENKHARVWVRVFVLPPLESFLFLYYGNPEAESESNGDLTFKFFDDFENDDLSSWIKRNWYGTVNYWIEDTDSHGKVLHVGQSSKTTGILFKEFKVEGPGFKLDYEFYDVDYGHGSSQEGLDAIGLSFFSSVEGDANDSDNYTDHIHTYAEGFSNKVQDYQADGSIYQKWNTFKYSPREDHTWTNLADLYSPGQWISRSVGGANSNIKKVRIFVRHEDGYKVYNDARIDNLRLRKYVEPEPVVELGEIDKATYPINSELEISLLFDGRQGGKFPISFQETISPSISSSLFVSALPSEFLIDTSLETEFRCSFYPPPPHPYSFRFPIMIENDTGDTLYNFQIPVEINTSNFNYSLCNKYGSDINFFTEDYSQELPFWWEEWTYNGNSKVWIKIPEIPPGFHVCAILVCGHSQWEYIRPEQPKEVFLFYDGFERSDVSDWTFEFFPSDSGEPYYGVADACHGDYELKAGFKENCENPHVTVKQTVSLPSGEKVLNCWQKETNTGVSPTHAIYINDVEKWSDVTDSEYEDCVFIQTSSFTDSGNVEIKFTDSKDTNTKVGIRLDSIFIRKYVEPFPTATLLGKDSLIFRVCRDFQLDCLFPLEDLKKNNTIMISGRLESFPLSELSFSCSQNGTLPVSSYVPAYLRSNNFLLIPSSWKRKRNITIENNTGQTLTDYQICLTLTPENFDYENCRLDGGDLRFTNPSLKLLPYWIERWEYNGTSRIWVKVDEIPTGSNVCVFMFYDNPVATSESNAEETLEFHDDFSSPDEWSFSNDELVYVSDGLFKFEYSWSDDARAYVKNFFTLPDSFYIQFKIKIQDVLQNVSSFFVGVQDAIENEANCVGFFPNREEDSYNLYVKDDGEIYQSSMYSAGGSQDIQTEMFYNDTWYGIKIWKSGNLIHGEVWDEEFKTKLGEGEILDHSPSQMDELVVFNEKYLGIKGCLDDLFITKHASPALTVIIGDPQYFIISDAFCHLEEIVDLKLNSTYLIGSRLNLLTKLHPSLVLHYTDEFNIPLGIEFSAVPLLEGLLNVSVVMGEMSIEKKFWIWESFLQSVDISSLFFIDSSLSLYLESELMGAPCTHWLINGGNVPNLISYKVTQEWAAPDTAEVRFKGLPQFLAGDYVHIVYDTGNADYPQVTLFKGPVLTIDRELVKGREETTVRAVSSEWYLTKQNCFWDEESSLYTLDPALSLRDILLMWFGSWCKDLCCDPSHIPNTFSTVCEKWREKHGSCWSSISSEDEWWYWFNYHLGKYWKNTTGIMPFYFENIPDWKDKYVINAGKSGFNFFYGTTKWDAIMQICNVCNCVFYCLYWDDNHPIVDPWEGVQVDRGRRLALLLTRETSEDTELIEILDHPISGDDFFYSGNPLARDLALKVNNRSEDGNLISKLISVRTREEQSSEETKTNRLAVTCQDFPVITTEERGTGIKPVEEYIAISNIDVDELEDLQQFAEERLEELRAPNVTFEARFLDLALTTKKIEYFEGETRIPIHTGMYIGFDGIDGLPSSSDKDGYYRIMKITYEMGEQTGGKLLTTLECRDTDLIHPGSPKLNEIENIMHREAKKIEKGPILPGHPCPSNPRPPMLGEIPWIEIGEVVGYDPEQQTVDVKIRKTGQVVKGVPLL</sequence>
<gene>
    <name evidence="2" type="ORF">FHOMOCKG_00089</name>
</gene>
<protein>
    <recommendedName>
        <fullName evidence="1">DUF2341 domain-containing protein</fullName>
    </recommendedName>
</protein>
<proteinExistence type="predicted"/>
<accession>A0A9E8V8A0</accession>
<keyword evidence="3" id="KW-1185">Reference proteome</keyword>
<feature type="domain" description="DUF2341" evidence="1">
    <location>
        <begin position="760"/>
        <end position="835"/>
    </location>
</feature>
<feature type="domain" description="DUF2341" evidence="1">
    <location>
        <begin position="427"/>
        <end position="508"/>
    </location>
</feature>
<name>A0A9E8V8A0_9CAUD</name>